<protein>
    <recommendedName>
        <fullName evidence="3">Glutathione S-transferase</fullName>
    </recommendedName>
</protein>
<dbReference type="KEGG" id="bsol:FSW04_18530"/>
<evidence type="ECO:0000313" key="2">
    <source>
        <dbReference type="Proteomes" id="UP000321805"/>
    </source>
</evidence>
<reference evidence="1 2" key="1">
    <citation type="journal article" date="2018" name="J. Microbiol.">
        <title>Baekduia soli gen. nov., sp. nov., a novel bacterium isolated from the soil of Baekdu Mountain and proposal of a novel family name, Baekduiaceae fam. nov.</title>
        <authorList>
            <person name="An D.S."/>
            <person name="Siddiqi M.Z."/>
            <person name="Kim K.H."/>
            <person name="Yu H.S."/>
            <person name="Im W.T."/>
        </authorList>
    </citation>
    <scope>NUCLEOTIDE SEQUENCE [LARGE SCALE GENOMIC DNA]</scope>
    <source>
        <strain evidence="1 2">BR7-21</strain>
    </source>
</reference>
<dbReference type="EMBL" id="CP042430">
    <property type="protein sequence ID" value="QEC49369.1"/>
    <property type="molecule type" value="Genomic_DNA"/>
</dbReference>
<evidence type="ECO:0000313" key="1">
    <source>
        <dbReference type="EMBL" id="QEC49369.1"/>
    </source>
</evidence>
<organism evidence="1 2">
    <name type="scientific">Baekduia soli</name>
    <dbReference type="NCBI Taxonomy" id="496014"/>
    <lineage>
        <taxon>Bacteria</taxon>
        <taxon>Bacillati</taxon>
        <taxon>Actinomycetota</taxon>
        <taxon>Thermoleophilia</taxon>
        <taxon>Solirubrobacterales</taxon>
        <taxon>Baekduiaceae</taxon>
        <taxon>Baekduia</taxon>
    </lineage>
</organism>
<accession>A0A5B8U8C1</accession>
<name>A0A5B8U8C1_9ACTN</name>
<sequence length="151" mass="16077">MAEAARWGDDELQDLGRRLPWGALHFRPEALGTFAGGPPLDPAGTDHAIRFARASWRYHGITAQRLAADLAGLPARLDHVDALVAGGVLGGERPNAADLQIGSTLSVLLAVEDLHGLLTGRPAEQVARRWFADRPGRVPAGAFPAGWVPVR</sequence>
<dbReference type="RefSeq" id="WP_146921731.1">
    <property type="nucleotide sequence ID" value="NZ_CP042430.1"/>
</dbReference>
<evidence type="ECO:0008006" key="3">
    <source>
        <dbReference type="Google" id="ProtNLM"/>
    </source>
</evidence>
<dbReference type="AlphaFoldDB" id="A0A5B8U8C1"/>
<dbReference type="Proteomes" id="UP000321805">
    <property type="component" value="Chromosome"/>
</dbReference>
<gene>
    <name evidence="1" type="ORF">FSW04_18530</name>
</gene>
<dbReference type="OrthoDB" id="5244167at2"/>
<keyword evidence="2" id="KW-1185">Reference proteome</keyword>
<proteinExistence type="predicted"/>